<comment type="similarity">
    <text evidence="1">Belongs to the ABC transporter superfamily.</text>
</comment>
<dbReference type="GO" id="GO:0015807">
    <property type="term" value="P:L-amino acid transport"/>
    <property type="evidence" value="ECO:0007669"/>
    <property type="project" value="TreeGrafter"/>
</dbReference>
<keyword evidence="8" id="KW-1185">Reference proteome</keyword>
<dbReference type="EMBL" id="CM001368">
    <property type="protein sequence ID" value="EHJ47620.1"/>
    <property type="molecule type" value="Genomic_DNA"/>
</dbReference>
<dbReference type="RefSeq" id="WP_009181015.1">
    <property type="nucleotide sequence ID" value="NZ_CM001368.1"/>
</dbReference>
<dbReference type="InterPro" id="IPR027417">
    <property type="entry name" value="P-loop_NTPase"/>
</dbReference>
<evidence type="ECO:0000256" key="3">
    <source>
        <dbReference type="ARBA" id="ARBA00022741"/>
    </source>
</evidence>
<sequence>MLEIRDLHIAYGGIQAVKGISLDVPKGQIVTLIGANGAGKSSTLRAISGLCKNRRGTIAWNGKDITGLDPVGIVKAGIVMSPEGRRIFPHLTVLENLHLGAYSRSDKDGIARDLAWVLELFPRLSERRNQKGGTLSGGEQQMLAVGRALMSEPDLVMLDEPSLGLAPLLVREVFDIIRTINAKGMTVLLVEQNAYAALKVAHYAYVLETGVVTLQGTGEELIADERVRAAYLGG</sequence>
<dbReference type="AlphaFoldDB" id="G7Q6K7"/>
<dbReference type="GO" id="GO:0015658">
    <property type="term" value="F:branched-chain amino acid transmembrane transporter activity"/>
    <property type="evidence" value="ECO:0007669"/>
    <property type="project" value="InterPro"/>
</dbReference>
<dbReference type="SUPFAM" id="SSF52540">
    <property type="entry name" value="P-loop containing nucleoside triphosphate hydrolases"/>
    <property type="match status" value="1"/>
</dbReference>
<dbReference type="OrthoDB" id="9809450at2"/>
<dbReference type="InterPro" id="IPR003593">
    <property type="entry name" value="AAA+_ATPase"/>
</dbReference>
<accession>G7Q6K7</accession>
<evidence type="ECO:0000313" key="7">
    <source>
        <dbReference type="EMBL" id="EHJ47620.1"/>
    </source>
</evidence>
<protein>
    <submittedName>
        <fullName evidence="7">ABC transporter related protein</fullName>
    </submittedName>
</protein>
<dbReference type="GO" id="GO:0005524">
    <property type="term" value="F:ATP binding"/>
    <property type="evidence" value="ECO:0007669"/>
    <property type="project" value="UniProtKB-KW"/>
</dbReference>
<dbReference type="PROSITE" id="PS50893">
    <property type="entry name" value="ABC_TRANSPORTER_2"/>
    <property type="match status" value="1"/>
</dbReference>
<feature type="domain" description="ABC transporter" evidence="6">
    <location>
        <begin position="2"/>
        <end position="234"/>
    </location>
</feature>
<evidence type="ECO:0000256" key="2">
    <source>
        <dbReference type="ARBA" id="ARBA00022448"/>
    </source>
</evidence>
<name>G7Q6K7_9BACT</name>
<dbReference type="PANTHER" id="PTHR43820:SF4">
    <property type="entry name" value="HIGH-AFFINITY BRANCHED-CHAIN AMINO ACID TRANSPORT ATP-BINDING PROTEIN LIVF"/>
    <property type="match status" value="1"/>
</dbReference>
<dbReference type="PIRSF" id="PIRSF039137">
    <property type="entry name" value="ABC_branched_ATPase"/>
    <property type="match status" value="1"/>
</dbReference>
<dbReference type="HOGENOM" id="CLU_000604_1_2_7"/>
<dbReference type="Proteomes" id="UP000004662">
    <property type="component" value="Chromosome"/>
</dbReference>
<dbReference type="PANTHER" id="PTHR43820">
    <property type="entry name" value="HIGH-AFFINITY BRANCHED-CHAIN AMINO ACID TRANSPORT ATP-BINDING PROTEIN LIVF"/>
    <property type="match status" value="1"/>
</dbReference>
<dbReference type="InterPro" id="IPR030660">
    <property type="entry name" value="ABC_branched_ATPase_LivF/BraG"/>
</dbReference>
<dbReference type="InterPro" id="IPR052156">
    <property type="entry name" value="BCAA_Transport_ATP-bd_LivF"/>
</dbReference>
<evidence type="ECO:0000256" key="1">
    <source>
        <dbReference type="ARBA" id="ARBA00005417"/>
    </source>
</evidence>
<reference evidence="8" key="1">
    <citation type="journal article" date="2015" name="Genome Announc.">
        <title>High-Quality Draft Genome Sequence of Desulfovibrio carbinoliphilus FW-101-2B, an Organic Acid-Oxidizing Sulfate-Reducing Bacterium Isolated from Uranium(VI)-Contaminated Groundwater.</title>
        <authorList>
            <person name="Ramsay B.D."/>
            <person name="Hwang C."/>
            <person name="Woo H.L."/>
            <person name="Carroll S.L."/>
            <person name="Lucas S."/>
            <person name="Han J."/>
            <person name="Lapidus A.L."/>
            <person name="Cheng J.F."/>
            <person name="Goodwin L.A."/>
            <person name="Pitluck S."/>
            <person name="Peters L."/>
            <person name="Chertkov O."/>
            <person name="Held B."/>
            <person name="Detter J.C."/>
            <person name="Han C.S."/>
            <person name="Tapia R."/>
            <person name="Land M.L."/>
            <person name="Hauser L.J."/>
            <person name="Kyrpides N.C."/>
            <person name="Ivanova N.N."/>
            <person name="Mikhailova N."/>
            <person name="Pagani I."/>
            <person name="Woyke T."/>
            <person name="Arkin A.P."/>
            <person name="Dehal P."/>
            <person name="Chivian D."/>
            <person name="Criddle C.S."/>
            <person name="Wu W."/>
            <person name="Chakraborty R."/>
            <person name="Hazen T.C."/>
            <person name="Fields M.W."/>
        </authorList>
    </citation>
    <scope>NUCLEOTIDE SEQUENCE [LARGE SCALE GENOMIC DNA]</scope>
    <source>
        <strain evidence="8">FW-101-2B</strain>
    </source>
</reference>
<keyword evidence="5" id="KW-0029">Amino-acid transport</keyword>
<evidence type="ECO:0000259" key="6">
    <source>
        <dbReference type="PROSITE" id="PS50893"/>
    </source>
</evidence>
<evidence type="ECO:0000256" key="5">
    <source>
        <dbReference type="ARBA" id="ARBA00022970"/>
    </source>
</evidence>
<dbReference type="SMART" id="SM00382">
    <property type="entry name" value="AAA"/>
    <property type="match status" value="1"/>
</dbReference>
<gene>
    <name evidence="7" type="ORF">DFW101_1612</name>
</gene>
<dbReference type="Gene3D" id="3.40.50.300">
    <property type="entry name" value="P-loop containing nucleotide triphosphate hydrolases"/>
    <property type="match status" value="1"/>
</dbReference>
<dbReference type="InterPro" id="IPR017871">
    <property type="entry name" value="ABC_transporter-like_CS"/>
</dbReference>
<dbReference type="InterPro" id="IPR003439">
    <property type="entry name" value="ABC_transporter-like_ATP-bd"/>
</dbReference>
<evidence type="ECO:0000313" key="8">
    <source>
        <dbReference type="Proteomes" id="UP000004662"/>
    </source>
</evidence>
<organism evidence="7 8">
    <name type="scientific">Solidesulfovibrio carbinoliphilus subsp. oakridgensis</name>
    <dbReference type="NCBI Taxonomy" id="694327"/>
    <lineage>
        <taxon>Bacteria</taxon>
        <taxon>Pseudomonadati</taxon>
        <taxon>Thermodesulfobacteriota</taxon>
        <taxon>Desulfovibrionia</taxon>
        <taxon>Desulfovibrionales</taxon>
        <taxon>Desulfovibrionaceae</taxon>
        <taxon>Solidesulfovibrio</taxon>
    </lineage>
</organism>
<dbReference type="eggNOG" id="COG0410">
    <property type="taxonomic scope" value="Bacteria"/>
</dbReference>
<dbReference type="CDD" id="cd03224">
    <property type="entry name" value="ABC_TM1139_LivF_branched"/>
    <property type="match status" value="1"/>
</dbReference>
<dbReference type="PROSITE" id="PS00211">
    <property type="entry name" value="ABC_TRANSPORTER_1"/>
    <property type="match status" value="1"/>
</dbReference>
<evidence type="ECO:0000256" key="4">
    <source>
        <dbReference type="ARBA" id="ARBA00022840"/>
    </source>
</evidence>
<dbReference type="Pfam" id="PF00005">
    <property type="entry name" value="ABC_tran"/>
    <property type="match status" value="1"/>
</dbReference>
<dbReference type="GO" id="GO:0016887">
    <property type="term" value="F:ATP hydrolysis activity"/>
    <property type="evidence" value="ECO:0007669"/>
    <property type="project" value="InterPro"/>
</dbReference>
<proteinExistence type="inferred from homology"/>
<dbReference type="STRING" id="694327.DFW101_1612"/>
<keyword evidence="2" id="KW-0813">Transport</keyword>
<keyword evidence="4" id="KW-0067">ATP-binding</keyword>
<keyword evidence="3" id="KW-0547">Nucleotide-binding</keyword>